<gene>
    <name evidence="7" type="ORF">ACFPN2_23505</name>
</gene>
<keyword evidence="5" id="KW-0067">ATP-binding</keyword>
<sequence>MSAGRVHLDGGVASDVAIVRDEEGRELVVKQALPKLKVAADWRCDPARSSQEVAALRVAPALLGSGVVPQVLWVDAANHRFAMERIDPGLGNWQAQLSGGEVDLVTAARVGELLARLQCESARDSSLAIAFGTREYFELLRIQPFFVRAAEMNPAAREPMDRVIELLRAPGRVLVHGDYSPKNILARGARVVILDWEVVHWGEPRFDIAFCLSHLLLTGWRRDSSKSSYYAACHAFTGGYARHGPIALHDTVLARVIGALVLARLDGDSPVNFLDELDVEEVRRRALRLLLEPAPSWLELFDRLLY</sequence>
<keyword evidence="8" id="KW-1185">Reference proteome</keyword>
<keyword evidence="3" id="KW-0547">Nucleotide-binding</keyword>
<dbReference type="Gene3D" id="3.90.1200.10">
    <property type="match status" value="1"/>
</dbReference>
<organism evidence="7 8">
    <name type="scientific">Steroidobacter flavus</name>
    <dbReference type="NCBI Taxonomy" id="1842136"/>
    <lineage>
        <taxon>Bacteria</taxon>
        <taxon>Pseudomonadati</taxon>
        <taxon>Pseudomonadota</taxon>
        <taxon>Gammaproteobacteria</taxon>
        <taxon>Steroidobacterales</taxon>
        <taxon>Steroidobacteraceae</taxon>
        <taxon>Steroidobacter</taxon>
    </lineage>
</organism>
<protein>
    <submittedName>
        <fullName evidence="7">Phosphotransferase family protein</fullName>
    </submittedName>
</protein>
<evidence type="ECO:0000313" key="8">
    <source>
        <dbReference type="Proteomes" id="UP001595904"/>
    </source>
</evidence>
<reference evidence="8" key="1">
    <citation type="journal article" date="2019" name="Int. J. Syst. Evol. Microbiol.">
        <title>The Global Catalogue of Microorganisms (GCM) 10K type strain sequencing project: providing services to taxonomists for standard genome sequencing and annotation.</title>
        <authorList>
            <consortium name="The Broad Institute Genomics Platform"/>
            <consortium name="The Broad Institute Genome Sequencing Center for Infectious Disease"/>
            <person name="Wu L."/>
            <person name="Ma J."/>
        </authorList>
    </citation>
    <scope>NUCLEOTIDE SEQUENCE [LARGE SCALE GENOMIC DNA]</scope>
    <source>
        <strain evidence="8">CGMCC 1.10759</strain>
    </source>
</reference>
<evidence type="ECO:0000256" key="3">
    <source>
        <dbReference type="ARBA" id="ARBA00022741"/>
    </source>
</evidence>
<keyword evidence="2" id="KW-0808">Transferase</keyword>
<dbReference type="InterPro" id="IPR011009">
    <property type="entry name" value="Kinase-like_dom_sf"/>
</dbReference>
<dbReference type="EMBL" id="JBHSDU010000014">
    <property type="protein sequence ID" value="MFC4312067.1"/>
    <property type="molecule type" value="Genomic_DNA"/>
</dbReference>
<keyword evidence="4" id="KW-0418">Kinase</keyword>
<dbReference type="Pfam" id="PF01636">
    <property type="entry name" value="APH"/>
    <property type="match status" value="1"/>
</dbReference>
<evidence type="ECO:0000256" key="1">
    <source>
        <dbReference type="ARBA" id="ARBA00010165"/>
    </source>
</evidence>
<evidence type="ECO:0000313" key="7">
    <source>
        <dbReference type="EMBL" id="MFC4312067.1"/>
    </source>
</evidence>
<proteinExistence type="inferred from homology"/>
<dbReference type="SUPFAM" id="SSF56112">
    <property type="entry name" value="Protein kinase-like (PK-like)"/>
    <property type="match status" value="1"/>
</dbReference>
<dbReference type="Proteomes" id="UP001595904">
    <property type="component" value="Unassembled WGS sequence"/>
</dbReference>
<evidence type="ECO:0000256" key="4">
    <source>
        <dbReference type="ARBA" id="ARBA00022777"/>
    </source>
</evidence>
<feature type="domain" description="Aminoglycoside phosphotransferase" evidence="6">
    <location>
        <begin position="9"/>
        <end position="243"/>
    </location>
</feature>
<name>A0ABV8SX66_9GAMM</name>
<evidence type="ECO:0000256" key="2">
    <source>
        <dbReference type="ARBA" id="ARBA00022679"/>
    </source>
</evidence>
<dbReference type="PANTHER" id="PTHR34273:SF2">
    <property type="entry name" value="METHYLTHIORIBOSE KINASE"/>
    <property type="match status" value="1"/>
</dbReference>
<dbReference type="InterPro" id="IPR002575">
    <property type="entry name" value="Aminoglycoside_PTrfase"/>
</dbReference>
<dbReference type="RefSeq" id="WP_380601138.1">
    <property type="nucleotide sequence ID" value="NZ_JBHSDU010000014.1"/>
</dbReference>
<dbReference type="PANTHER" id="PTHR34273">
    <property type="entry name" value="METHYLTHIORIBOSE KINASE"/>
    <property type="match status" value="1"/>
</dbReference>
<dbReference type="Gene3D" id="3.30.200.20">
    <property type="entry name" value="Phosphorylase Kinase, domain 1"/>
    <property type="match status" value="1"/>
</dbReference>
<evidence type="ECO:0000256" key="5">
    <source>
        <dbReference type="ARBA" id="ARBA00022840"/>
    </source>
</evidence>
<evidence type="ECO:0000259" key="6">
    <source>
        <dbReference type="Pfam" id="PF01636"/>
    </source>
</evidence>
<comment type="caution">
    <text evidence="7">The sequence shown here is derived from an EMBL/GenBank/DDBJ whole genome shotgun (WGS) entry which is preliminary data.</text>
</comment>
<accession>A0ABV8SX66</accession>
<comment type="similarity">
    <text evidence="1">Belongs to the methylthioribose kinase family.</text>
</comment>